<name>A0ACA9N6A9_9GLOM</name>
<protein>
    <submittedName>
        <fullName evidence="1">4016_t:CDS:1</fullName>
    </submittedName>
</protein>
<organism evidence="1 2">
    <name type="scientific">Racocetra persica</name>
    <dbReference type="NCBI Taxonomy" id="160502"/>
    <lineage>
        <taxon>Eukaryota</taxon>
        <taxon>Fungi</taxon>
        <taxon>Fungi incertae sedis</taxon>
        <taxon>Mucoromycota</taxon>
        <taxon>Glomeromycotina</taxon>
        <taxon>Glomeromycetes</taxon>
        <taxon>Diversisporales</taxon>
        <taxon>Gigasporaceae</taxon>
        <taxon>Racocetra</taxon>
    </lineage>
</organism>
<gene>
    <name evidence="1" type="ORF">RPERSI_LOCUS7089</name>
</gene>
<feature type="non-terminal residue" evidence="1">
    <location>
        <position position="107"/>
    </location>
</feature>
<dbReference type="Proteomes" id="UP000789920">
    <property type="component" value="Unassembled WGS sequence"/>
</dbReference>
<accession>A0ACA9N6A9</accession>
<dbReference type="EMBL" id="CAJVQC010011728">
    <property type="protein sequence ID" value="CAG8630584.1"/>
    <property type="molecule type" value="Genomic_DNA"/>
</dbReference>
<evidence type="ECO:0000313" key="2">
    <source>
        <dbReference type="Proteomes" id="UP000789920"/>
    </source>
</evidence>
<keyword evidence="2" id="KW-1185">Reference proteome</keyword>
<reference evidence="1" key="1">
    <citation type="submission" date="2021-06" db="EMBL/GenBank/DDBJ databases">
        <authorList>
            <person name="Kallberg Y."/>
            <person name="Tangrot J."/>
            <person name="Rosling A."/>
        </authorList>
    </citation>
    <scope>NUCLEOTIDE SEQUENCE</scope>
    <source>
        <strain evidence="1">MA461A</strain>
    </source>
</reference>
<comment type="caution">
    <text evidence="1">The sequence shown here is derived from an EMBL/GenBank/DDBJ whole genome shotgun (WGS) entry which is preliminary data.</text>
</comment>
<evidence type="ECO:0000313" key="1">
    <source>
        <dbReference type="EMBL" id="CAG8630584.1"/>
    </source>
</evidence>
<sequence>MPRITSDSRNNISDTKSISNTEEASVNKRKCRICNLKGYNVRTCPNLAESNIVGLESANINEETSINKQKCRICSLEGHNAQTCPNFIESSSFEMTKSVNDAEENTN</sequence>
<proteinExistence type="predicted"/>